<dbReference type="Pfam" id="PF10055">
    <property type="entry name" value="DUF2292"/>
    <property type="match status" value="1"/>
</dbReference>
<evidence type="ECO:0000313" key="2">
    <source>
        <dbReference type="Proteomes" id="UP000191154"/>
    </source>
</evidence>
<gene>
    <name evidence="1" type="ORF">CLOSAC_12270</name>
</gene>
<evidence type="ECO:0000313" key="1">
    <source>
        <dbReference type="EMBL" id="OOM14354.1"/>
    </source>
</evidence>
<dbReference type="AlphaFoldDB" id="A0A1S8NCY3"/>
<proteinExistence type="predicted"/>
<organism evidence="1 2">
    <name type="scientific">Clostridium saccharobutylicum</name>
    <dbReference type="NCBI Taxonomy" id="169679"/>
    <lineage>
        <taxon>Bacteria</taxon>
        <taxon>Bacillati</taxon>
        <taxon>Bacillota</taxon>
        <taxon>Clostridia</taxon>
        <taxon>Eubacteriales</taxon>
        <taxon>Clostridiaceae</taxon>
        <taxon>Clostridium</taxon>
    </lineage>
</organism>
<accession>A0A1S8NCY3</accession>
<comment type="caution">
    <text evidence="1">The sequence shown here is derived from an EMBL/GenBank/DDBJ whole genome shotgun (WGS) entry which is preliminary data.</text>
</comment>
<sequence>MAISSKEIIENKKLEEILKMINKIKYGSVTLIIQDGIIIQVDKNEKIRMK</sequence>
<name>A0A1S8NCY3_CLOSA</name>
<dbReference type="Proteomes" id="UP000191154">
    <property type="component" value="Unassembled WGS sequence"/>
</dbReference>
<dbReference type="EMBL" id="LZYZ01000002">
    <property type="protein sequence ID" value="OOM14354.1"/>
    <property type="molecule type" value="Genomic_DNA"/>
</dbReference>
<dbReference type="RefSeq" id="WP_077864621.1">
    <property type="nucleotide sequence ID" value="NZ_LZYZ01000002.1"/>
</dbReference>
<protein>
    <recommendedName>
        <fullName evidence="3">DUF2292 domain-containing protein</fullName>
    </recommendedName>
</protein>
<dbReference type="InterPro" id="IPR018743">
    <property type="entry name" value="DUF2292"/>
</dbReference>
<evidence type="ECO:0008006" key="3">
    <source>
        <dbReference type="Google" id="ProtNLM"/>
    </source>
</evidence>
<reference evidence="1 2" key="1">
    <citation type="submission" date="2016-05" db="EMBL/GenBank/DDBJ databases">
        <title>Microbial solvent formation.</title>
        <authorList>
            <person name="Poehlein A."/>
            <person name="Montoya Solano J.D."/>
            <person name="Flitsch S."/>
            <person name="Krabben P."/>
            <person name="Duerre P."/>
            <person name="Daniel R."/>
        </authorList>
    </citation>
    <scope>NUCLEOTIDE SEQUENCE [LARGE SCALE GENOMIC DNA]</scope>
    <source>
        <strain evidence="1 2">L1-8</strain>
    </source>
</reference>